<name>A0ABS4T0C1_9MICC</name>
<organism evidence="1 2">
    <name type="scientific">Nesterenkonia lacusekhoensis</name>
    <dbReference type="NCBI Taxonomy" id="150832"/>
    <lineage>
        <taxon>Bacteria</taxon>
        <taxon>Bacillati</taxon>
        <taxon>Actinomycetota</taxon>
        <taxon>Actinomycetes</taxon>
        <taxon>Micrococcales</taxon>
        <taxon>Micrococcaceae</taxon>
        <taxon>Nesterenkonia</taxon>
    </lineage>
</organism>
<dbReference type="Proteomes" id="UP001519331">
    <property type="component" value="Unassembled WGS sequence"/>
</dbReference>
<dbReference type="CDD" id="cd00761">
    <property type="entry name" value="Glyco_tranf_GTA_type"/>
    <property type="match status" value="1"/>
</dbReference>
<evidence type="ECO:0000313" key="1">
    <source>
        <dbReference type="EMBL" id="MBP2317896.1"/>
    </source>
</evidence>
<accession>A0ABS4T0C1</accession>
<dbReference type="EMBL" id="JAGINX010000001">
    <property type="protein sequence ID" value="MBP2317896.1"/>
    <property type="molecule type" value="Genomic_DNA"/>
</dbReference>
<reference evidence="1 2" key="1">
    <citation type="submission" date="2021-03" db="EMBL/GenBank/DDBJ databases">
        <title>Sequencing the genomes of 1000 actinobacteria strains.</title>
        <authorList>
            <person name="Klenk H.-P."/>
        </authorList>
    </citation>
    <scope>NUCLEOTIDE SEQUENCE [LARGE SCALE GENOMIC DNA]</scope>
    <source>
        <strain evidence="1 2">DSM 12544</strain>
    </source>
</reference>
<gene>
    <name evidence="1" type="ORF">JOF45_000915</name>
</gene>
<dbReference type="Gene3D" id="3.90.550.10">
    <property type="entry name" value="Spore Coat Polysaccharide Biosynthesis Protein SpsA, Chain A"/>
    <property type="match status" value="1"/>
</dbReference>
<proteinExistence type="predicted"/>
<comment type="caution">
    <text evidence="1">The sequence shown here is derived from an EMBL/GenBank/DDBJ whole genome shotgun (WGS) entry which is preliminary data.</text>
</comment>
<evidence type="ECO:0000313" key="2">
    <source>
        <dbReference type="Proteomes" id="UP001519331"/>
    </source>
</evidence>
<sequence>MAQEQDAVWLDECLASLTAQRGASLEVLVAGPEPLLDSLPKQPAGDSVSVRAIRSDSGPAGWRQLQEEAQGEFLAFLRPADMAAPAGLVTLLAAALRQGADLVVGRHLEHSATRTVQPVGRWKHLQISDPHHVTDLRRSPGLIGLRGAPCFLLRAQWARQVGIVPGTHVLGEDLALSVNLLERRPRTLLVSEVCLIQRDTRPALPPGDSAESQGWNRDVVLLLEQELEAAQRLMPQGGPVWAAFWRTSLEGHVRGFLTPLLRADSEVTVGSEARSLLRRLLELRDIEEWRKLPARLQYAYALVVDAEVELLRLVWEAWDKRRTVEGMSELRRRAALLGRLSRVRQPSLEAASRLYHELILVPGGPKQLSDEQLRDLSQLLRRRETSTLFVPAESVGRHQNALHLSLSTGDPDYVNPPQRLPHVMTCSEVVLREDGGVDVELVVPPGVEVLDSAVLQTVEKACNVTVHVAVRTEGERHRIRISPEEVREEGRYLLTLSLRGYKASTEASVSLHPAVELPEASAFAPLAPQRDEDGGLEILRRAPLVQRAVRVFRGSRG</sequence>
<evidence type="ECO:0008006" key="3">
    <source>
        <dbReference type="Google" id="ProtNLM"/>
    </source>
</evidence>
<keyword evidence="2" id="KW-1185">Reference proteome</keyword>
<dbReference type="SUPFAM" id="SSF53448">
    <property type="entry name" value="Nucleotide-diphospho-sugar transferases"/>
    <property type="match status" value="1"/>
</dbReference>
<protein>
    <recommendedName>
        <fullName evidence="3">Glycosyltransferase family 2 protein</fullName>
    </recommendedName>
</protein>
<dbReference type="InterPro" id="IPR029044">
    <property type="entry name" value="Nucleotide-diphossugar_trans"/>
</dbReference>